<evidence type="ECO:0000313" key="2">
    <source>
        <dbReference type="Proteomes" id="UP000373149"/>
    </source>
</evidence>
<name>A0A5N8WYX3_9ACTN</name>
<dbReference type="Proteomes" id="UP000373149">
    <property type="component" value="Unassembled WGS sequence"/>
</dbReference>
<organism evidence="1 2">
    <name type="scientific">Streptomyces acidicola</name>
    <dbReference type="NCBI Taxonomy" id="2596892"/>
    <lineage>
        <taxon>Bacteria</taxon>
        <taxon>Bacillati</taxon>
        <taxon>Actinomycetota</taxon>
        <taxon>Actinomycetes</taxon>
        <taxon>Kitasatosporales</taxon>
        <taxon>Streptomycetaceae</taxon>
        <taxon>Streptomyces</taxon>
    </lineage>
</organism>
<dbReference type="EMBL" id="VMNX01000116">
    <property type="protein sequence ID" value="MPY51966.1"/>
    <property type="molecule type" value="Genomic_DNA"/>
</dbReference>
<dbReference type="AlphaFoldDB" id="A0A5N8WYX3"/>
<evidence type="ECO:0000313" key="1">
    <source>
        <dbReference type="EMBL" id="MPY51966.1"/>
    </source>
</evidence>
<sequence length="109" mass="11794">MIRRQVRGIAAAAFVAGGVLGIAVASVQEDEMPSVTVGMQQPAASQVPETRAGLVEAWTAELEHAGKELPEGWEVLTTDEIRGRYLHQRMLNAPTAENIDPGMSRRVDE</sequence>
<keyword evidence="2" id="KW-1185">Reference proteome</keyword>
<gene>
    <name evidence="1" type="ORF">FPZ41_26730</name>
</gene>
<proteinExistence type="predicted"/>
<protein>
    <submittedName>
        <fullName evidence="1">Uncharacterized protein</fullName>
    </submittedName>
</protein>
<accession>A0A5N8WYX3</accession>
<reference evidence="1 2" key="1">
    <citation type="submission" date="2019-09" db="EMBL/GenBank/DDBJ databases">
        <authorList>
            <person name="Duangmal K."/>
            <person name="Teo W.F.A."/>
            <person name="Lipun K."/>
        </authorList>
    </citation>
    <scope>NUCLEOTIDE SEQUENCE [LARGE SCALE GENOMIC DNA]</scope>
    <source>
        <strain evidence="1 2">K1PN6</strain>
    </source>
</reference>
<dbReference type="RefSeq" id="WP_152866228.1">
    <property type="nucleotide sequence ID" value="NZ_VMNX01000116.1"/>
</dbReference>
<comment type="caution">
    <text evidence="1">The sequence shown here is derived from an EMBL/GenBank/DDBJ whole genome shotgun (WGS) entry which is preliminary data.</text>
</comment>